<organism evidence="1 2">
    <name type="scientific">Petrimonas mucosa</name>
    <dbReference type="NCBI Taxonomy" id="1642646"/>
    <lineage>
        <taxon>Bacteria</taxon>
        <taxon>Pseudomonadati</taxon>
        <taxon>Bacteroidota</taxon>
        <taxon>Bacteroidia</taxon>
        <taxon>Bacteroidales</taxon>
        <taxon>Dysgonomonadaceae</taxon>
        <taxon>Petrimonas</taxon>
    </lineage>
</organism>
<protein>
    <submittedName>
        <fullName evidence="1">Uncharacterized protein</fullName>
    </submittedName>
</protein>
<sequence length="45" mass="5401">MKIFIYNPFTLCYAARAPGRQFSWIRIPFETKPEQDNRSVVHSER</sequence>
<evidence type="ECO:0000313" key="2">
    <source>
        <dbReference type="Proteomes" id="UP000178485"/>
    </source>
</evidence>
<dbReference type="KEGG" id="pmuc:ING2E5A_0342"/>
<dbReference type="Proteomes" id="UP000178485">
    <property type="component" value="Chromosome i"/>
</dbReference>
<gene>
    <name evidence="1" type="ORF">ING2E5A_0342</name>
</gene>
<dbReference type="AlphaFoldDB" id="A0A1G4G3T0"/>
<dbReference type="STRING" id="1642646.ING2E5A_0342"/>
<keyword evidence="2" id="KW-1185">Reference proteome</keyword>
<dbReference type="EMBL" id="LT608328">
    <property type="protein sequence ID" value="SCM55415.1"/>
    <property type="molecule type" value="Genomic_DNA"/>
</dbReference>
<name>A0A1G4G3T0_9BACT</name>
<accession>A0A1G4G3T0</accession>
<reference evidence="1 2" key="1">
    <citation type="submission" date="2016-08" db="EMBL/GenBank/DDBJ databases">
        <authorList>
            <person name="Seilhamer J.J."/>
        </authorList>
    </citation>
    <scope>NUCLEOTIDE SEQUENCE [LARGE SCALE GENOMIC DNA]</scope>
    <source>
        <strain evidence="1">ING2-E5A</strain>
    </source>
</reference>
<evidence type="ECO:0000313" key="1">
    <source>
        <dbReference type="EMBL" id="SCM55415.1"/>
    </source>
</evidence>
<proteinExistence type="predicted"/>